<dbReference type="EMBL" id="JAABFR010001256">
    <property type="protein sequence ID" value="MBD4337516.1"/>
    <property type="molecule type" value="Genomic_DNA"/>
</dbReference>
<evidence type="ECO:0000313" key="1">
    <source>
        <dbReference type="EMBL" id="MBD4337516.1"/>
    </source>
</evidence>
<dbReference type="SUPFAM" id="SSF53098">
    <property type="entry name" value="Ribonuclease H-like"/>
    <property type="match status" value="1"/>
</dbReference>
<organism evidence="1 2">
    <name type="scientific">Xanthomonas citri pv. citri</name>
    <dbReference type="NCBI Taxonomy" id="611301"/>
    <lineage>
        <taxon>Bacteria</taxon>
        <taxon>Pseudomonadati</taxon>
        <taxon>Pseudomonadota</taxon>
        <taxon>Gammaproteobacteria</taxon>
        <taxon>Lysobacterales</taxon>
        <taxon>Lysobacteraceae</taxon>
        <taxon>Xanthomonas</taxon>
    </lineage>
</organism>
<accession>A0A8I0HAS4</accession>
<sequence length="78" mass="8950">HDGIARKILIASQPGNPLNRSTLPEAHFRTTDEMLNEFHFLGEEKAHEIVVKNTNELADRIERVVPIKDELYTPRMEG</sequence>
<comment type="caution">
    <text evidence="1">The sequence shown here is derived from an EMBL/GenBank/DDBJ whole genome shotgun (WGS) entry which is preliminary data.</text>
</comment>
<protein>
    <submittedName>
        <fullName evidence="1">Uncharacterized protein</fullName>
    </submittedName>
</protein>
<reference evidence="1" key="1">
    <citation type="submission" date="2020-01" db="EMBL/GenBank/DDBJ databases">
        <authorList>
            <person name="Richard D."/>
        </authorList>
    </citation>
    <scope>NUCLEOTIDE SEQUENCE</scope>
    <source>
        <strain evidence="1">JP541</strain>
    </source>
</reference>
<dbReference type="Gene3D" id="3.20.20.140">
    <property type="entry name" value="Metal-dependent hydrolases"/>
    <property type="match status" value="1"/>
</dbReference>
<proteinExistence type="predicted"/>
<evidence type="ECO:0000313" key="2">
    <source>
        <dbReference type="Proteomes" id="UP000653002"/>
    </source>
</evidence>
<name>A0A8I0HAS4_XANCI</name>
<dbReference type="InterPro" id="IPR012337">
    <property type="entry name" value="RNaseH-like_sf"/>
</dbReference>
<dbReference type="AlphaFoldDB" id="A0A8I0HAS4"/>
<feature type="non-terminal residue" evidence="1">
    <location>
        <position position="78"/>
    </location>
</feature>
<feature type="non-terminal residue" evidence="1">
    <location>
        <position position="1"/>
    </location>
</feature>
<gene>
    <name evidence="1" type="ORF">GUH15_15940</name>
</gene>
<dbReference type="Proteomes" id="UP000653002">
    <property type="component" value="Unassembled WGS sequence"/>
</dbReference>